<dbReference type="InterPro" id="IPR036390">
    <property type="entry name" value="WH_DNA-bd_sf"/>
</dbReference>
<dbReference type="SUPFAM" id="SSF46785">
    <property type="entry name" value="Winged helix' DNA-binding domain"/>
    <property type="match status" value="1"/>
</dbReference>
<dbReference type="RefSeq" id="WP_380008180.1">
    <property type="nucleotide sequence ID" value="NZ_JBHLYR010000028.1"/>
</dbReference>
<gene>
    <name evidence="1" type="ORF">ACFFLM_08730</name>
</gene>
<proteinExistence type="predicted"/>
<keyword evidence="2" id="KW-1185">Reference proteome</keyword>
<name>A0ABV6AX01_9DEIO</name>
<reference evidence="1 2" key="1">
    <citation type="submission" date="2024-09" db="EMBL/GenBank/DDBJ databases">
        <authorList>
            <person name="Sun Q."/>
            <person name="Mori K."/>
        </authorList>
    </citation>
    <scope>NUCLEOTIDE SEQUENCE [LARGE SCALE GENOMIC DNA]</scope>
    <source>
        <strain evidence="1 2">JCM 13503</strain>
    </source>
</reference>
<accession>A0ABV6AX01</accession>
<protein>
    <submittedName>
        <fullName evidence="1">Uncharacterized protein</fullName>
    </submittedName>
</protein>
<evidence type="ECO:0000313" key="2">
    <source>
        <dbReference type="Proteomes" id="UP001589733"/>
    </source>
</evidence>
<dbReference type="Proteomes" id="UP001589733">
    <property type="component" value="Unassembled WGS sequence"/>
</dbReference>
<sequence>MTELEAAALIRLARLSIGLPDPAWDADAFAAAQRKTADEVQSTLRSLVFSKMISGHVQSATGVVGNPTATEHGIRELLFQTMDVTPVLEDYDPISFDIIEYLVEHGQSTVQALEKHIGLTADRLQSYLRLMRAMGHATAKVNPGGRISNVSLG</sequence>
<comment type="caution">
    <text evidence="1">The sequence shown here is derived from an EMBL/GenBank/DDBJ whole genome shotgun (WGS) entry which is preliminary data.</text>
</comment>
<dbReference type="EMBL" id="JBHLYR010000028">
    <property type="protein sequence ID" value="MFB9992043.1"/>
    <property type="molecule type" value="Genomic_DNA"/>
</dbReference>
<evidence type="ECO:0000313" key="1">
    <source>
        <dbReference type="EMBL" id="MFB9992043.1"/>
    </source>
</evidence>
<organism evidence="1 2">
    <name type="scientific">Deinococcus oregonensis</name>
    <dbReference type="NCBI Taxonomy" id="1805970"/>
    <lineage>
        <taxon>Bacteria</taxon>
        <taxon>Thermotogati</taxon>
        <taxon>Deinococcota</taxon>
        <taxon>Deinococci</taxon>
        <taxon>Deinococcales</taxon>
        <taxon>Deinococcaceae</taxon>
        <taxon>Deinococcus</taxon>
    </lineage>
</organism>